<evidence type="ECO:0000256" key="6">
    <source>
        <dbReference type="SAM" id="Phobius"/>
    </source>
</evidence>
<dbReference type="EMBL" id="JH687405">
    <property type="protein sequence ID" value="EIM79401.1"/>
    <property type="molecule type" value="Genomic_DNA"/>
</dbReference>
<evidence type="ECO:0000256" key="4">
    <source>
        <dbReference type="ARBA" id="ARBA00023136"/>
    </source>
</evidence>
<feature type="transmembrane region" description="Helical" evidence="6">
    <location>
        <begin position="181"/>
        <end position="204"/>
    </location>
</feature>
<dbReference type="PANTHER" id="PTHR23112:SF0">
    <property type="entry name" value="TRANSMEMBRANE PROTEIN 116"/>
    <property type="match status" value="1"/>
</dbReference>
<accession>R7RVX1</accession>
<dbReference type="GO" id="GO:0005886">
    <property type="term" value="C:plasma membrane"/>
    <property type="evidence" value="ECO:0007669"/>
    <property type="project" value="TreeGrafter"/>
</dbReference>
<dbReference type="GeneID" id="18802437"/>
<evidence type="ECO:0008006" key="9">
    <source>
        <dbReference type="Google" id="ProtNLM"/>
    </source>
</evidence>
<feature type="transmembrane region" description="Helical" evidence="6">
    <location>
        <begin position="68"/>
        <end position="86"/>
    </location>
</feature>
<dbReference type="GO" id="GO:0004930">
    <property type="term" value="F:G protein-coupled receptor activity"/>
    <property type="evidence" value="ECO:0007669"/>
    <property type="project" value="TreeGrafter"/>
</dbReference>
<feature type="region of interest" description="Disordered" evidence="5">
    <location>
        <begin position="304"/>
        <end position="351"/>
    </location>
</feature>
<feature type="transmembrane region" description="Helical" evidence="6">
    <location>
        <begin position="31"/>
        <end position="56"/>
    </location>
</feature>
<sequence>MYALAANVVFGVSSAVGGELSGPSWGCGFSVFVLQISLEFASCMLFVIALNLQLVVVHGYNGQTMEKYYIIGSVFVSICLAVPPYANGQYGWDPLERDCWYTSDNQGERLAWQLGTQMVWTGLTVVGAIISSSWVMIFMIRHHLYQKRILTMSEISNGVQGFSVESQVLHANNYKRIIARIALYPITACIVNAMSILAALNATINVGILSRKDYNILLLGDILYGGRAVLYALLAATDPALVRGLKSLMSCIWPTLSHHINTTLSTHSELVFAKRDMERSPTPSNTNPVVVTIELSTVQTPDFSGTHTSGDYLTAKRKDGDNMADTKSRSDGVFERTELQEPPFGDTTTGLHNCDVELDILANSHSHPLDDGALPSRPESALSVSTLRPFSRWRTSSAADVNETGGVLHPVGTEGRERRSQNRSREEIDRSSGDLMFQRWDTMRREQQNSFSRQL</sequence>
<proteinExistence type="predicted"/>
<dbReference type="eggNOG" id="ENOG502S939">
    <property type="taxonomic scope" value="Eukaryota"/>
</dbReference>
<dbReference type="KEGG" id="shs:STEHIDRAFT_163760"/>
<keyword evidence="3 6" id="KW-1133">Transmembrane helix</keyword>
<evidence type="ECO:0000313" key="7">
    <source>
        <dbReference type="EMBL" id="EIM79401.1"/>
    </source>
</evidence>
<name>R7RVX1_STEHR</name>
<evidence type="ECO:0000256" key="5">
    <source>
        <dbReference type="SAM" id="MobiDB-lite"/>
    </source>
</evidence>
<evidence type="ECO:0000256" key="3">
    <source>
        <dbReference type="ARBA" id="ARBA00022989"/>
    </source>
</evidence>
<evidence type="ECO:0000256" key="2">
    <source>
        <dbReference type="ARBA" id="ARBA00022692"/>
    </source>
</evidence>
<feature type="compositionally biased region" description="Basic and acidic residues" evidence="5">
    <location>
        <begin position="414"/>
        <end position="432"/>
    </location>
</feature>
<dbReference type="AlphaFoldDB" id="R7RVX1"/>
<organism evidence="7 8">
    <name type="scientific">Stereum hirsutum (strain FP-91666)</name>
    <name type="common">White-rot fungus</name>
    <dbReference type="NCBI Taxonomy" id="721885"/>
    <lineage>
        <taxon>Eukaryota</taxon>
        <taxon>Fungi</taxon>
        <taxon>Dikarya</taxon>
        <taxon>Basidiomycota</taxon>
        <taxon>Agaricomycotina</taxon>
        <taxon>Agaricomycetes</taxon>
        <taxon>Russulales</taxon>
        <taxon>Stereaceae</taxon>
        <taxon>Stereum</taxon>
    </lineage>
</organism>
<feature type="compositionally biased region" description="Basic and acidic residues" evidence="5">
    <location>
        <begin position="314"/>
        <end position="339"/>
    </location>
</feature>
<protein>
    <recommendedName>
        <fullName evidence="9">G-protein coupled receptors family 2 profile 2 domain-containing protein</fullName>
    </recommendedName>
</protein>
<dbReference type="Gene3D" id="1.20.1070.10">
    <property type="entry name" value="Rhodopsin 7-helix transmembrane proteins"/>
    <property type="match status" value="1"/>
</dbReference>
<evidence type="ECO:0000256" key="1">
    <source>
        <dbReference type="ARBA" id="ARBA00004141"/>
    </source>
</evidence>
<dbReference type="RefSeq" id="XP_007311531.1">
    <property type="nucleotide sequence ID" value="XM_007311469.1"/>
</dbReference>
<dbReference type="OrthoDB" id="3251871at2759"/>
<feature type="region of interest" description="Disordered" evidence="5">
    <location>
        <begin position="394"/>
        <end position="440"/>
    </location>
</feature>
<keyword evidence="8" id="KW-1185">Reference proteome</keyword>
<gene>
    <name evidence="7" type="ORF">STEHIDRAFT_163760</name>
</gene>
<evidence type="ECO:0000313" key="8">
    <source>
        <dbReference type="Proteomes" id="UP000053927"/>
    </source>
</evidence>
<dbReference type="GO" id="GO:0007189">
    <property type="term" value="P:adenylate cyclase-activating G protein-coupled receptor signaling pathway"/>
    <property type="evidence" value="ECO:0007669"/>
    <property type="project" value="TreeGrafter"/>
</dbReference>
<keyword evidence="4 6" id="KW-0472">Membrane</keyword>
<dbReference type="PANTHER" id="PTHR23112">
    <property type="entry name" value="G PROTEIN-COUPLED RECEPTOR 157-RELATED"/>
    <property type="match status" value="1"/>
</dbReference>
<comment type="subcellular location">
    <subcellularLocation>
        <location evidence="1">Membrane</location>
        <topology evidence="1">Multi-pass membrane protein</topology>
    </subcellularLocation>
</comment>
<feature type="transmembrane region" description="Helical" evidence="6">
    <location>
        <begin position="118"/>
        <end position="140"/>
    </location>
</feature>
<keyword evidence="2 6" id="KW-0812">Transmembrane</keyword>
<reference evidence="8" key="1">
    <citation type="journal article" date="2012" name="Science">
        <title>The Paleozoic origin of enzymatic lignin decomposition reconstructed from 31 fungal genomes.</title>
        <authorList>
            <person name="Floudas D."/>
            <person name="Binder M."/>
            <person name="Riley R."/>
            <person name="Barry K."/>
            <person name="Blanchette R.A."/>
            <person name="Henrissat B."/>
            <person name="Martinez A.T."/>
            <person name="Otillar R."/>
            <person name="Spatafora J.W."/>
            <person name="Yadav J.S."/>
            <person name="Aerts A."/>
            <person name="Benoit I."/>
            <person name="Boyd A."/>
            <person name="Carlson A."/>
            <person name="Copeland A."/>
            <person name="Coutinho P.M."/>
            <person name="de Vries R.P."/>
            <person name="Ferreira P."/>
            <person name="Findley K."/>
            <person name="Foster B."/>
            <person name="Gaskell J."/>
            <person name="Glotzer D."/>
            <person name="Gorecki P."/>
            <person name="Heitman J."/>
            <person name="Hesse C."/>
            <person name="Hori C."/>
            <person name="Igarashi K."/>
            <person name="Jurgens J.A."/>
            <person name="Kallen N."/>
            <person name="Kersten P."/>
            <person name="Kohler A."/>
            <person name="Kuees U."/>
            <person name="Kumar T.K.A."/>
            <person name="Kuo A."/>
            <person name="LaButti K."/>
            <person name="Larrondo L.F."/>
            <person name="Lindquist E."/>
            <person name="Ling A."/>
            <person name="Lombard V."/>
            <person name="Lucas S."/>
            <person name="Lundell T."/>
            <person name="Martin R."/>
            <person name="McLaughlin D.J."/>
            <person name="Morgenstern I."/>
            <person name="Morin E."/>
            <person name="Murat C."/>
            <person name="Nagy L.G."/>
            <person name="Nolan M."/>
            <person name="Ohm R.A."/>
            <person name="Patyshakuliyeva A."/>
            <person name="Rokas A."/>
            <person name="Ruiz-Duenas F.J."/>
            <person name="Sabat G."/>
            <person name="Salamov A."/>
            <person name="Samejima M."/>
            <person name="Schmutz J."/>
            <person name="Slot J.C."/>
            <person name="St John F."/>
            <person name="Stenlid J."/>
            <person name="Sun H."/>
            <person name="Sun S."/>
            <person name="Syed K."/>
            <person name="Tsang A."/>
            <person name="Wiebenga A."/>
            <person name="Young D."/>
            <person name="Pisabarro A."/>
            <person name="Eastwood D.C."/>
            <person name="Martin F."/>
            <person name="Cullen D."/>
            <person name="Grigoriev I.V."/>
            <person name="Hibbett D.S."/>
        </authorList>
    </citation>
    <scope>NUCLEOTIDE SEQUENCE [LARGE SCALE GENOMIC DNA]</scope>
    <source>
        <strain evidence="8">FP-91666</strain>
    </source>
</reference>
<dbReference type="Proteomes" id="UP000053927">
    <property type="component" value="Unassembled WGS sequence"/>
</dbReference>